<sequence>MENEKWITHIMDSTKPGEVAAVLKASGKTQNPALLPVQMVTPEAELKWFLDKAAGVKCSSNFMSSPYSH</sequence>
<organism evidence="1 2">
    <name type="scientific">Populus alba</name>
    <name type="common">White poplar</name>
    <dbReference type="NCBI Taxonomy" id="43335"/>
    <lineage>
        <taxon>Eukaryota</taxon>
        <taxon>Viridiplantae</taxon>
        <taxon>Streptophyta</taxon>
        <taxon>Embryophyta</taxon>
        <taxon>Tracheophyta</taxon>
        <taxon>Spermatophyta</taxon>
        <taxon>Magnoliopsida</taxon>
        <taxon>eudicotyledons</taxon>
        <taxon>Gunneridae</taxon>
        <taxon>Pentapetalae</taxon>
        <taxon>rosids</taxon>
        <taxon>fabids</taxon>
        <taxon>Malpighiales</taxon>
        <taxon>Salicaceae</taxon>
        <taxon>Saliceae</taxon>
        <taxon>Populus</taxon>
    </lineage>
</organism>
<proteinExistence type="predicted"/>
<protein>
    <submittedName>
        <fullName evidence="1">Uncharacterized protein</fullName>
    </submittedName>
</protein>
<dbReference type="EMBL" id="RCHU02000012">
    <property type="protein sequence ID" value="KAL3574672.1"/>
    <property type="molecule type" value="Genomic_DNA"/>
</dbReference>
<dbReference type="Proteomes" id="UP000309997">
    <property type="component" value="Unassembled WGS sequence"/>
</dbReference>
<gene>
    <name evidence="1" type="ORF">D5086_022773</name>
</gene>
<evidence type="ECO:0000313" key="2">
    <source>
        <dbReference type="Proteomes" id="UP000309997"/>
    </source>
</evidence>
<keyword evidence="2" id="KW-1185">Reference proteome</keyword>
<name>A0ACC4B9F7_POPAL</name>
<comment type="caution">
    <text evidence="1">The sequence shown here is derived from an EMBL/GenBank/DDBJ whole genome shotgun (WGS) entry which is preliminary data.</text>
</comment>
<accession>A0ACC4B9F7</accession>
<reference evidence="1 2" key="1">
    <citation type="journal article" date="2024" name="Plant Biotechnol. J.">
        <title>Genome and CRISPR/Cas9 system of a widespread forest tree (Populus alba) in the world.</title>
        <authorList>
            <person name="Liu Y.J."/>
            <person name="Jiang P.F."/>
            <person name="Han X.M."/>
            <person name="Li X.Y."/>
            <person name="Wang H.M."/>
            <person name="Wang Y.J."/>
            <person name="Wang X.X."/>
            <person name="Zeng Q.Y."/>
        </authorList>
    </citation>
    <scope>NUCLEOTIDE SEQUENCE [LARGE SCALE GENOMIC DNA]</scope>
    <source>
        <strain evidence="2">cv. PAL-ZL1</strain>
    </source>
</reference>
<evidence type="ECO:0000313" key="1">
    <source>
        <dbReference type="EMBL" id="KAL3574672.1"/>
    </source>
</evidence>